<dbReference type="Proteomes" id="UP001234989">
    <property type="component" value="Chromosome 6"/>
</dbReference>
<accession>A0AAF0R2A0</accession>
<dbReference type="EMBL" id="CP133617">
    <property type="protein sequence ID" value="WMV32793.1"/>
    <property type="molecule type" value="Genomic_DNA"/>
</dbReference>
<organism evidence="1 2">
    <name type="scientific">Solanum verrucosum</name>
    <dbReference type="NCBI Taxonomy" id="315347"/>
    <lineage>
        <taxon>Eukaryota</taxon>
        <taxon>Viridiplantae</taxon>
        <taxon>Streptophyta</taxon>
        <taxon>Embryophyta</taxon>
        <taxon>Tracheophyta</taxon>
        <taxon>Spermatophyta</taxon>
        <taxon>Magnoliopsida</taxon>
        <taxon>eudicotyledons</taxon>
        <taxon>Gunneridae</taxon>
        <taxon>Pentapetalae</taxon>
        <taxon>asterids</taxon>
        <taxon>lamiids</taxon>
        <taxon>Solanales</taxon>
        <taxon>Solanaceae</taxon>
        <taxon>Solanoideae</taxon>
        <taxon>Solaneae</taxon>
        <taxon>Solanum</taxon>
    </lineage>
</organism>
<gene>
    <name evidence="1" type="ORF">MTR67_026178</name>
</gene>
<evidence type="ECO:0000313" key="1">
    <source>
        <dbReference type="EMBL" id="WMV32793.1"/>
    </source>
</evidence>
<reference evidence="1" key="1">
    <citation type="submission" date="2023-08" db="EMBL/GenBank/DDBJ databases">
        <title>A de novo genome assembly of Solanum verrucosum Schlechtendal, a Mexican diploid species geographically isolated from the other diploid A-genome species in potato relatives.</title>
        <authorList>
            <person name="Hosaka K."/>
        </authorList>
    </citation>
    <scope>NUCLEOTIDE SEQUENCE</scope>
    <source>
        <tissue evidence="1">Young leaves</tissue>
    </source>
</reference>
<name>A0AAF0R2A0_SOLVR</name>
<proteinExistence type="predicted"/>
<sequence length="64" mass="6714">ICAAADNSASLVGITDQLGDLPFGLVHRRLALAFSIVVFGSLSDIVQLCGTTQRCTDCSFSPQI</sequence>
<keyword evidence="2" id="KW-1185">Reference proteome</keyword>
<evidence type="ECO:0000313" key="2">
    <source>
        <dbReference type="Proteomes" id="UP001234989"/>
    </source>
</evidence>
<dbReference type="AlphaFoldDB" id="A0AAF0R2A0"/>
<protein>
    <submittedName>
        <fullName evidence="1">Uncharacterized protein</fullName>
    </submittedName>
</protein>
<feature type="non-terminal residue" evidence="1">
    <location>
        <position position="1"/>
    </location>
</feature>